<dbReference type="Proteomes" id="UP000228886">
    <property type="component" value="Unassembled WGS sequence"/>
</dbReference>
<gene>
    <name evidence="1" type="ORF">COS11_02570</name>
</gene>
<proteinExistence type="predicted"/>
<accession>A0A2M7E9J9</accession>
<evidence type="ECO:0000313" key="2">
    <source>
        <dbReference type="Proteomes" id="UP000228886"/>
    </source>
</evidence>
<dbReference type="AlphaFoldDB" id="A0A2M7E9J9"/>
<sequence>MIFIVITRQSGYSLLRKISFFTLFSGRTFIEEERNERYVMTAGEAENLGYRRAWKWRGQETDK</sequence>
<organism evidence="1 2">
    <name type="scientific">bacterium (Candidatus Ratteibacteria) CG01_land_8_20_14_3_00_40_19</name>
    <dbReference type="NCBI Taxonomy" id="2014290"/>
    <lineage>
        <taxon>Bacteria</taxon>
        <taxon>Candidatus Ratteibacteria</taxon>
    </lineage>
</organism>
<comment type="caution">
    <text evidence="1">The sequence shown here is derived from an EMBL/GenBank/DDBJ whole genome shotgun (WGS) entry which is preliminary data.</text>
</comment>
<dbReference type="EMBL" id="PETL01000126">
    <property type="protein sequence ID" value="PIV64365.1"/>
    <property type="molecule type" value="Genomic_DNA"/>
</dbReference>
<protein>
    <submittedName>
        <fullName evidence="1">Uncharacterized protein</fullName>
    </submittedName>
</protein>
<name>A0A2M7E9J9_9BACT</name>
<reference evidence="2" key="1">
    <citation type="submission" date="2017-09" db="EMBL/GenBank/DDBJ databases">
        <title>Depth-based differentiation of microbial function through sediment-hosted aquifers and enrichment of novel symbionts in the deep terrestrial subsurface.</title>
        <authorList>
            <person name="Probst A.J."/>
            <person name="Ladd B."/>
            <person name="Jarett J.K."/>
            <person name="Geller-Mcgrath D.E."/>
            <person name="Sieber C.M.K."/>
            <person name="Emerson J.B."/>
            <person name="Anantharaman K."/>
            <person name="Thomas B.C."/>
            <person name="Malmstrom R."/>
            <person name="Stieglmeier M."/>
            <person name="Klingl A."/>
            <person name="Woyke T."/>
            <person name="Ryan C.M."/>
            <person name="Banfield J.F."/>
        </authorList>
    </citation>
    <scope>NUCLEOTIDE SEQUENCE [LARGE SCALE GENOMIC DNA]</scope>
</reference>
<evidence type="ECO:0000313" key="1">
    <source>
        <dbReference type="EMBL" id="PIV64365.1"/>
    </source>
</evidence>